<dbReference type="InterPro" id="IPR056600">
    <property type="entry name" value="GBD_T9SS_assoc"/>
</dbReference>
<protein>
    <recommendedName>
        <fullName evidence="1">Fibronectin type-III domain-containing protein</fullName>
    </recommendedName>
</protein>
<evidence type="ECO:0000259" key="1">
    <source>
        <dbReference type="PROSITE" id="PS50853"/>
    </source>
</evidence>
<reference evidence="2 3" key="1">
    <citation type="submission" date="2018-05" db="EMBL/GenBank/DDBJ databases">
        <title>Flavobacterium sp. MEBiC07310.</title>
        <authorList>
            <person name="Baek K."/>
        </authorList>
    </citation>
    <scope>NUCLEOTIDE SEQUENCE [LARGE SCALE GENOMIC DNA]</scope>
    <source>
        <strain evidence="2 3">MEBiC07310</strain>
    </source>
</reference>
<dbReference type="AlphaFoldDB" id="A0A2U8QSI4"/>
<dbReference type="InterPro" id="IPR013783">
    <property type="entry name" value="Ig-like_fold"/>
</dbReference>
<gene>
    <name evidence="2" type="ORF">DI487_04075</name>
</gene>
<dbReference type="Gene3D" id="2.60.40.10">
    <property type="entry name" value="Immunoglobulins"/>
    <property type="match status" value="1"/>
</dbReference>
<dbReference type="KEGG" id="fse:DI487_04075"/>
<feature type="domain" description="Fibronectin type-III" evidence="1">
    <location>
        <begin position="227"/>
        <end position="318"/>
    </location>
</feature>
<dbReference type="InterPro" id="IPR036116">
    <property type="entry name" value="FN3_sf"/>
</dbReference>
<dbReference type="EMBL" id="CP029463">
    <property type="protein sequence ID" value="AWM13130.1"/>
    <property type="molecule type" value="Genomic_DNA"/>
</dbReference>
<dbReference type="Gene3D" id="2.60.120.260">
    <property type="entry name" value="Galactose-binding domain-like"/>
    <property type="match status" value="1"/>
</dbReference>
<dbReference type="InterPro" id="IPR003961">
    <property type="entry name" value="FN3_dom"/>
</dbReference>
<dbReference type="PROSITE" id="PS50853">
    <property type="entry name" value="FN3"/>
    <property type="match status" value="1"/>
</dbReference>
<evidence type="ECO:0000313" key="3">
    <source>
        <dbReference type="Proteomes" id="UP000245429"/>
    </source>
</evidence>
<name>A0A2U8QSI4_9FLAO</name>
<keyword evidence="3" id="KW-1185">Reference proteome</keyword>
<proteinExistence type="predicted"/>
<organism evidence="2 3">
    <name type="scientific">Flavobacterium sediminis</name>
    <dbReference type="NCBI Taxonomy" id="2201181"/>
    <lineage>
        <taxon>Bacteria</taxon>
        <taxon>Pseudomonadati</taxon>
        <taxon>Bacteroidota</taxon>
        <taxon>Flavobacteriia</taxon>
        <taxon>Flavobacteriales</taxon>
        <taxon>Flavobacteriaceae</taxon>
        <taxon>Flavobacterium</taxon>
    </lineage>
</organism>
<dbReference type="Pfam" id="PF23759">
    <property type="entry name" value="GBD_T9SS_assoc"/>
    <property type="match status" value="1"/>
</dbReference>
<evidence type="ECO:0000313" key="2">
    <source>
        <dbReference type="EMBL" id="AWM13130.1"/>
    </source>
</evidence>
<dbReference type="Proteomes" id="UP000245429">
    <property type="component" value="Chromosome"/>
</dbReference>
<sequence>MIIQSKVVAQQYQPLSVSSGFNADVVANGVGTPLSSSTAGIDASNWALLSNDYQQTAGGTTYPNAISSNGLITSMNDANLTFQLNSLSANNSLRLGTQNQSGTLVFSNPEAALSVAVLVTSGDGSSTVSGVITFTDNTTQIFTGLSIPDWYNSTALPTVLWNMGRINRNTAAVQNPANNPRLYQLDIAIDGSNYGKSIQSLEFTKTSSGGVANILAVTASLLGNCPPPISLSAINGTPTSADFVWSSLGSETQWEIIIQAEGAPAPGSGVSGVSVNQMSYYANFLLPNTGYDVYVRAVCSGTEYSIWSGPFNYYTPVANDTCSSPTTIPVNSGSDCAQVAPGAFLGATVSPEPNYCGAINTGDIWFDFTATANTHIISLSNFAGAPLPIVLTVYEGNDCNSLTQVFCSSVNYITATGLTIGETYYIRASINDTNTTHTTTFDICVSTPDISGSNNSLECLIDTINSDFETPSFPSGGTGWYNHNQIQGWRTTASDEVIEMWNNFQGVTAYSGDQFIELNANEASGVYQDFDTPVSTVFNFGFAHRGRLGTDSCGLYAGPPGGPYTLIFTATTGNSDWQYYTGTYTVPNGQTQTRFIFEAISAAGGITVGNFLDAVTFTANNGILSDNPMTLDCDQDSASLILAAGVGTWVAHSDNPSSTTIDDVNSNTPLITGFAAPGIYRYDWTTLYCSSTLEINFSGNTVPAPEAEDVTYCLGQTAVPLQATALAGYVLNWYDVSDGGTALNSAPIPDTSLPG</sequence>
<dbReference type="SUPFAM" id="SSF49265">
    <property type="entry name" value="Fibronectin type III"/>
    <property type="match status" value="1"/>
</dbReference>
<accession>A0A2U8QSI4</accession>